<name>A0A177CZ69_9PLEO</name>
<evidence type="ECO:0000256" key="1">
    <source>
        <dbReference type="SAM" id="MobiDB-lite"/>
    </source>
</evidence>
<dbReference type="STRING" id="1460663.A0A177CZ69"/>
<feature type="chain" id="PRO_5008058779" description="WSC domain-containing protein" evidence="2">
    <location>
        <begin position="18"/>
        <end position="489"/>
    </location>
</feature>
<dbReference type="Proteomes" id="UP000077069">
    <property type="component" value="Unassembled WGS sequence"/>
</dbReference>
<feature type="domain" description="WSC" evidence="3">
    <location>
        <begin position="379"/>
        <end position="479"/>
    </location>
</feature>
<feature type="compositionally biased region" description="Low complexity" evidence="1">
    <location>
        <begin position="341"/>
        <end position="355"/>
    </location>
</feature>
<dbReference type="InParanoid" id="A0A177CZ69"/>
<dbReference type="AlphaFoldDB" id="A0A177CZ69"/>
<dbReference type="RefSeq" id="XP_018042733.1">
    <property type="nucleotide sequence ID" value="XM_018181718.1"/>
</dbReference>
<dbReference type="EMBL" id="KV441548">
    <property type="protein sequence ID" value="OAG12368.1"/>
    <property type="molecule type" value="Genomic_DNA"/>
</dbReference>
<reference evidence="4 5" key="1">
    <citation type="submission" date="2016-05" db="EMBL/GenBank/DDBJ databases">
        <title>Comparative analysis of secretome profiles of manganese(II)-oxidizing ascomycete fungi.</title>
        <authorList>
            <consortium name="DOE Joint Genome Institute"/>
            <person name="Zeiner C.A."/>
            <person name="Purvine S.O."/>
            <person name="Zink E.M."/>
            <person name="Wu S."/>
            <person name="Pasa-Tolic L."/>
            <person name="Chaput D.L."/>
            <person name="Haridas S."/>
            <person name="Grigoriev I.V."/>
            <person name="Santelli C.M."/>
            <person name="Hansel C.M."/>
        </authorList>
    </citation>
    <scope>NUCLEOTIDE SEQUENCE [LARGE SCALE GENOMIC DNA]</scope>
    <source>
        <strain evidence="4 5">AP3s5-JAC2a</strain>
    </source>
</reference>
<dbReference type="GeneID" id="28765204"/>
<gene>
    <name evidence="4" type="ORF">CC84DRAFT_1201386</name>
</gene>
<evidence type="ECO:0000256" key="2">
    <source>
        <dbReference type="SAM" id="SignalP"/>
    </source>
</evidence>
<feature type="compositionally biased region" description="Low complexity" evidence="1">
    <location>
        <begin position="273"/>
        <end position="293"/>
    </location>
</feature>
<protein>
    <recommendedName>
        <fullName evidence="3">WSC domain-containing protein</fullName>
    </recommendedName>
</protein>
<accession>A0A177CZ69</accession>
<dbReference type="OrthoDB" id="5985073at2759"/>
<keyword evidence="2" id="KW-0732">Signal</keyword>
<feature type="compositionally biased region" description="Gly residues" evidence="1">
    <location>
        <begin position="294"/>
        <end position="340"/>
    </location>
</feature>
<evidence type="ECO:0000313" key="4">
    <source>
        <dbReference type="EMBL" id="OAG12368.1"/>
    </source>
</evidence>
<dbReference type="SMART" id="SM00321">
    <property type="entry name" value="WSC"/>
    <property type="match status" value="2"/>
</dbReference>
<feature type="signal peptide" evidence="2">
    <location>
        <begin position="1"/>
        <end position="17"/>
    </location>
</feature>
<dbReference type="InterPro" id="IPR002889">
    <property type="entry name" value="WSC_carb-bd"/>
</dbReference>
<organism evidence="4 5">
    <name type="scientific">Paraphaeosphaeria sporulosa</name>
    <dbReference type="NCBI Taxonomy" id="1460663"/>
    <lineage>
        <taxon>Eukaryota</taxon>
        <taxon>Fungi</taxon>
        <taxon>Dikarya</taxon>
        <taxon>Ascomycota</taxon>
        <taxon>Pezizomycotina</taxon>
        <taxon>Dothideomycetes</taxon>
        <taxon>Pleosporomycetidae</taxon>
        <taxon>Pleosporales</taxon>
        <taxon>Massarineae</taxon>
        <taxon>Didymosphaeriaceae</taxon>
        <taxon>Paraphaeosphaeria</taxon>
    </lineage>
</organism>
<evidence type="ECO:0000259" key="3">
    <source>
        <dbReference type="PROSITE" id="PS51212"/>
    </source>
</evidence>
<keyword evidence="5" id="KW-1185">Reference proteome</keyword>
<evidence type="ECO:0000313" key="5">
    <source>
        <dbReference type="Proteomes" id="UP000077069"/>
    </source>
</evidence>
<feature type="region of interest" description="Disordered" evidence="1">
    <location>
        <begin position="263"/>
        <end position="357"/>
    </location>
</feature>
<feature type="domain" description="WSC" evidence="3">
    <location>
        <begin position="56"/>
        <end position="156"/>
    </location>
</feature>
<sequence length="489" mass="47269">MISRALALAPFVASAAGQLGLGGLFGGGATPTASTGGGGGLIGSIADPILNPLADGWTFRGCYGDVNTDELGGVLRSAPLGQVMDATVCETICNTVDILLPANYAVIYNTDFCLCPSTITRTLDQNNCFTPCGGLLLGSSGESCGAPGKAVVWGRGSGTNLLPVASSTPIDGFVPPVNSGVGPPLESGVGAPVRSGFGPPVISGFVPPVNSGVGPPLESGVGAPVNSGVGPPVNSGVAPPLESGVGPPVNSGIALPVESGVVPPGGATTPSDGTLPGLPGAGTTPIEPVITPPVGGGTLPGLPGGGTLPGLPGGGTLPGLPGGGTLPGLPGGGTLPGLPGGTIPELSGAAPAPSGAAGGGTGGLIGNTLDPILDPLAGGWTFQGCYSDVNVDGLGSLLQTAPLGQTMDATVCQTICNTANILLPVNYAVIYDTDFCLCPATVTQTLVQNDCFTPCGGLLLGSQGQQCGAPGKAVVYHRGSDQLLKTIVK</sequence>
<dbReference type="PROSITE" id="PS51212">
    <property type="entry name" value="WSC"/>
    <property type="match status" value="2"/>
</dbReference>
<proteinExistence type="predicted"/>